<dbReference type="HAMAP" id="MF_01407">
    <property type="entry name" value="ORC1_type_DNA_replic_protein"/>
    <property type="match status" value="1"/>
</dbReference>
<dbReference type="SMART" id="SM01074">
    <property type="entry name" value="Cdc6_C"/>
    <property type="match status" value="1"/>
</dbReference>
<gene>
    <name evidence="7" type="ORF">BDK88_4045</name>
</gene>
<dbReference type="GO" id="GO:0006260">
    <property type="term" value="P:DNA replication"/>
    <property type="evidence" value="ECO:0007669"/>
    <property type="project" value="UniProtKB-UniRule"/>
</dbReference>
<comment type="similarity">
    <text evidence="1 5">Belongs to the CDC6/cdc18 family.</text>
</comment>
<dbReference type="Proteomes" id="UP000291097">
    <property type="component" value="Unassembled WGS sequence"/>
</dbReference>
<feature type="binding site" evidence="5">
    <location>
        <position position="226"/>
    </location>
    <ligand>
        <name>ATP</name>
        <dbReference type="ChEBI" id="CHEBI:30616"/>
    </ligand>
</feature>
<name>A0A482Y1L5_9EURY</name>
<keyword evidence="7" id="KW-0132">Cell division</keyword>
<keyword evidence="4 5" id="KW-0067">ATP-binding</keyword>
<dbReference type="InterPro" id="IPR036388">
    <property type="entry name" value="WH-like_DNA-bd_sf"/>
</dbReference>
<dbReference type="SUPFAM" id="SSF52540">
    <property type="entry name" value="P-loop containing nucleoside triphosphate hydrolases"/>
    <property type="match status" value="1"/>
</dbReference>
<feature type="binding site" evidence="5">
    <location>
        <begin position="74"/>
        <end position="78"/>
    </location>
    <ligand>
        <name>ATP</name>
        <dbReference type="ChEBI" id="CHEBI:30616"/>
    </ligand>
</feature>
<dbReference type="InterPro" id="IPR049945">
    <property type="entry name" value="AAA_22"/>
</dbReference>
<dbReference type="Pfam" id="PF13401">
    <property type="entry name" value="AAA_22"/>
    <property type="match status" value="1"/>
</dbReference>
<accession>A0A482Y1L5</accession>
<dbReference type="GO" id="GO:0005524">
    <property type="term" value="F:ATP binding"/>
    <property type="evidence" value="ECO:0007669"/>
    <property type="project" value="UniProtKB-UniRule"/>
</dbReference>
<dbReference type="InterPro" id="IPR014277">
    <property type="entry name" value="Orc1/Cdc6_arc"/>
</dbReference>
<dbReference type="PANTHER" id="PTHR10763">
    <property type="entry name" value="CELL DIVISION CONTROL PROTEIN 6-RELATED"/>
    <property type="match status" value="1"/>
</dbReference>
<dbReference type="GO" id="GO:0051301">
    <property type="term" value="P:cell division"/>
    <property type="evidence" value="ECO:0007669"/>
    <property type="project" value="UniProtKB-KW"/>
</dbReference>
<evidence type="ECO:0000256" key="2">
    <source>
        <dbReference type="ARBA" id="ARBA00022705"/>
    </source>
</evidence>
<dbReference type="CDD" id="cd08768">
    <property type="entry name" value="Cdc6_C"/>
    <property type="match status" value="1"/>
</dbReference>
<evidence type="ECO:0000256" key="5">
    <source>
        <dbReference type="HAMAP-Rule" id="MF_01407"/>
    </source>
</evidence>
<comment type="caution">
    <text evidence="7">The sequence shown here is derived from an EMBL/GenBank/DDBJ whole genome shotgun (WGS) entry which is preliminary data.</text>
</comment>
<evidence type="ECO:0000256" key="3">
    <source>
        <dbReference type="ARBA" id="ARBA00022741"/>
    </source>
</evidence>
<dbReference type="InterPro" id="IPR015163">
    <property type="entry name" value="Cdc6_C"/>
</dbReference>
<keyword evidence="7" id="KW-0131">Cell cycle</keyword>
<evidence type="ECO:0000256" key="4">
    <source>
        <dbReference type="ARBA" id="ARBA00022840"/>
    </source>
</evidence>
<organism evidence="7 8">
    <name type="scientific">Natrinema hispanicum</name>
    <dbReference type="NCBI Taxonomy" id="392421"/>
    <lineage>
        <taxon>Archaea</taxon>
        <taxon>Methanobacteriati</taxon>
        <taxon>Methanobacteriota</taxon>
        <taxon>Stenosarchaea group</taxon>
        <taxon>Halobacteria</taxon>
        <taxon>Halobacteriales</taxon>
        <taxon>Natrialbaceae</taxon>
        <taxon>Natrinema</taxon>
    </lineage>
</organism>
<dbReference type="InterPro" id="IPR027417">
    <property type="entry name" value="P-loop_NTPase"/>
</dbReference>
<keyword evidence="2 5" id="KW-0235">DNA replication</keyword>
<sequence length="450" mass="50875">MLDSFDFLAMTDLDENPFNTTDPIFKQKQILKKDEMPDKIFHRDDEIQQYTIALEDIIVGHDPNNVFIYGPTGVGKTAVTLWMRNKLKEKAAETGVPLNVVGPINCRNYKSAYALATALVNDFRPPDDQLPNSGYSTDKVFDFLYQEIENAGGNVLIILDEIDNIPPDARNDFLYELPRAEANENTPITDAKIGLIGISNDLKFVDVLEPKVKSTLGEREIKFGPYNANELNDILEYYADMAFKDGALEKDVIPLAAAFSAQERGDVRQGKRILQKAGELARMDGKEIVTSEHTHEATETVETDEILDYFEQDLTSHQAMTYLATALAVIEPKQEATTKRIYKLYSSVAESVVSRVKSERKIYEFLDQLSMQGLVRSAEQNLGREGGRRYVYDITDDPRDIIAAARKSSYNNAVPSNVDEMLAYYLEEEASEYEAPDISDQHQENLWKFT</sequence>
<comment type="function">
    <text evidence="5">Involved in regulation of DNA replication.</text>
</comment>
<protein>
    <recommendedName>
        <fullName evidence="5">ORC1-type DNA replication protein</fullName>
    </recommendedName>
</protein>
<comment type="caution">
    <text evidence="5">Lacks conserved residue(s) required for the propagation of feature annotation.</text>
</comment>
<feature type="domain" description="Cdc6 C-terminal" evidence="6">
    <location>
        <begin position="322"/>
        <end position="405"/>
    </location>
</feature>
<proteinExistence type="inferred from homology"/>
<dbReference type="GO" id="GO:0016887">
    <property type="term" value="F:ATP hydrolysis activity"/>
    <property type="evidence" value="ECO:0007669"/>
    <property type="project" value="InterPro"/>
</dbReference>
<dbReference type="SUPFAM" id="SSF46785">
    <property type="entry name" value="Winged helix' DNA-binding domain"/>
    <property type="match status" value="1"/>
</dbReference>
<dbReference type="InterPro" id="IPR050311">
    <property type="entry name" value="ORC1/CDC6"/>
</dbReference>
<reference evidence="7 8" key="1">
    <citation type="submission" date="2019-02" db="EMBL/GenBank/DDBJ databases">
        <title>Genomic Encyclopedia of Archaeal and Bacterial Type Strains, Phase II (KMG-II): from individual species to whole genera.</title>
        <authorList>
            <person name="Goeker M."/>
        </authorList>
    </citation>
    <scope>NUCLEOTIDE SEQUENCE [LARGE SCALE GENOMIC DNA]</scope>
    <source>
        <strain evidence="7 8">DSM 18328</strain>
    </source>
</reference>
<dbReference type="Gene3D" id="1.10.10.10">
    <property type="entry name" value="Winged helix-like DNA-binding domain superfamily/Winged helix DNA-binding domain"/>
    <property type="match status" value="1"/>
</dbReference>
<dbReference type="Gene3D" id="3.40.50.300">
    <property type="entry name" value="P-loop containing nucleotide triphosphate hydrolases"/>
    <property type="match status" value="1"/>
</dbReference>
<dbReference type="Gene3D" id="1.10.8.60">
    <property type="match status" value="1"/>
</dbReference>
<dbReference type="InterPro" id="IPR055237">
    <property type="entry name" value="Cdc6_lid"/>
</dbReference>
<evidence type="ECO:0000313" key="8">
    <source>
        <dbReference type="Proteomes" id="UP000291097"/>
    </source>
</evidence>
<evidence type="ECO:0000313" key="7">
    <source>
        <dbReference type="EMBL" id="RZV06090.1"/>
    </source>
</evidence>
<dbReference type="Pfam" id="PF09079">
    <property type="entry name" value="WHD_Cdc6"/>
    <property type="match status" value="1"/>
</dbReference>
<dbReference type="PANTHER" id="PTHR10763:SF22">
    <property type="entry name" value="ORC1-TYPE DNA REPLICATION PROTEIN"/>
    <property type="match status" value="1"/>
</dbReference>
<dbReference type="AlphaFoldDB" id="A0A482Y1L5"/>
<evidence type="ECO:0000259" key="6">
    <source>
        <dbReference type="SMART" id="SM01074"/>
    </source>
</evidence>
<dbReference type="NCBIfam" id="TIGR02928">
    <property type="entry name" value="orc1/cdc6 family replication initiation protein"/>
    <property type="match status" value="1"/>
</dbReference>
<keyword evidence="3 5" id="KW-0547">Nucleotide-binding</keyword>
<dbReference type="EMBL" id="SHMP01000009">
    <property type="protein sequence ID" value="RZV06090.1"/>
    <property type="molecule type" value="Genomic_DNA"/>
</dbReference>
<dbReference type="InterPro" id="IPR036390">
    <property type="entry name" value="WH_DNA-bd_sf"/>
</dbReference>
<evidence type="ECO:0000256" key="1">
    <source>
        <dbReference type="ARBA" id="ARBA00006184"/>
    </source>
</evidence>
<dbReference type="Pfam" id="PF22703">
    <property type="entry name" value="Cdc6_lid"/>
    <property type="match status" value="1"/>
</dbReference>